<protein>
    <recommendedName>
        <fullName evidence="4">SbsC C-terminal domain-containing protein</fullName>
    </recommendedName>
</protein>
<name>A0ABX0F5F2_9BACL</name>
<dbReference type="RefSeq" id="WP_166274059.1">
    <property type="nucleotide sequence ID" value="NZ_JAAFGS010000003.1"/>
</dbReference>
<proteinExistence type="predicted"/>
<comment type="caution">
    <text evidence="2">The sequence shown here is derived from an EMBL/GenBank/DDBJ whole genome shotgun (WGS) entry which is preliminary data.</text>
</comment>
<dbReference type="Gene3D" id="1.20.1270.90">
    <property type="entry name" value="AF1782-like"/>
    <property type="match status" value="1"/>
</dbReference>
<keyword evidence="1" id="KW-0732">Signal</keyword>
<feature type="chain" id="PRO_5046560689" description="SbsC C-terminal domain-containing protein" evidence="1">
    <location>
        <begin position="29"/>
        <end position="347"/>
    </location>
</feature>
<evidence type="ECO:0008006" key="4">
    <source>
        <dbReference type="Google" id="ProtNLM"/>
    </source>
</evidence>
<reference evidence="2 3" key="1">
    <citation type="submission" date="2020-01" db="EMBL/GenBank/DDBJ databases">
        <title>Polyphasic characterisation and genomic insights into a novel alkali tolerant bacterium VR-M41.</title>
        <authorList>
            <person name="Vemuluri V.R."/>
        </authorList>
    </citation>
    <scope>NUCLEOTIDE SEQUENCE [LARGE SCALE GENOMIC DNA]</scope>
    <source>
        <strain evidence="2 3">VR-M41</strain>
    </source>
</reference>
<sequence length="347" mass="37139">MNRFKGSGIKKGAAAALALAVTFGGVSLAPGLEATAYADSAEQTISTSYWNSTERTALLKMLAMCEKASDDFYSDPDNTRYQAVKTASDSARALLLDPAASSSKLNSAFHNLDGALTAYIDDYIRDASILERQTFQMARMLNGSIGTTPNTYPQEAADVMFAVIEQAQAVAYSESATTAEFREQYRKYVEASAVLRDAMNLDRADRLNQLTAQKQSVEALAASAPANEDYAKLLNAFRVQADGLEALLNGTSGLLAIDGAARCVQSAHDALVEGLQLAREVSEARQLLDSPKGIRSGQRPSSAFGELRKAINKSNTVLSKTSTQNQLNAARLSLAEAVAKFNSALRP</sequence>
<evidence type="ECO:0000313" key="3">
    <source>
        <dbReference type="Proteomes" id="UP000800303"/>
    </source>
</evidence>
<organism evidence="2 3">
    <name type="scientific">Saccharibacillus alkalitolerans</name>
    <dbReference type="NCBI Taxonomy" id="2705290"/>
    <lineage>
        <taxon>Bacteria</taxon>
        <taxon>Bacillati</taxon>
        <taxon>Bacillota</taxon>
        <taxon>Bacilli</taxon>
        <taxon>Bacillales</taxon>
        <taxon>Paenibacillaceae</taxon>
        <taxon>Saccharibacillus</taxon>
    </lineage>
</organism>
<accession>A0ABX0F5F2</accession>
<evidence type="ECO:0000256" key="1">
    <source>
        <dbReference type="SAM" id="SignalP"/>
    </source>
</evidence>
<feature type="signal peptide" evidence="1">
    <location>
        <begin position="1"/>
        <end position="28"/>
    </location>
</feature>
<gene>
    <name evidence="2" type="ORF">GYN08_09920</name>
</gene>
<keyword evidence="3" id="KW-1185">Reference proteome</keyword>
<dbReference type="EMBL" id="JAAFGS010000003">
    <property type="protein sequence ID" value="NGZ75640.1"/>
    <property type="molecule type" value="Genomic_DNA"/>
</dbReference>
<evidence type="ECO:0000313" key="2">
    <source>
        <dbReference type="EMBL" id="NGZ75640.1"/>
    </source>
</evidence>
<dbReference type="Proteomes" id="UP000800303">
    <property type="component" value="Unassembled WGS sequence"/>
</dbReference>